<evidence type="ECO:0000259" key="8">
    <source>
        <dbReference type="Pfam" id="PF14322"/>
    </source>
</evidence>
<evidence type="ECO:0000256" key="1">
    <source>
        <dbReference type="ARBA" id="ARBA00004442"/>
    </source>
</evidence>
<dbReference type="Pfam" id="PF07980">
    <property type="entry name" value="SusD_RagB"/>
    <property type="match status" value="1"/>
</dbReference>
<feature type="domain" description="RagB/SusD" evidence="7">
    <location>
        <begin position="348"/>
        <end position="660"/>
    </location>
</feature>
<feature type="domain" description="SusD-like N-terminal" evidence="8">
    <location>
        <begin position="21"/>
        <end position="225"/>
    </location>
</feature>
<dbReference type="Pfam" id="PF14322">
    <property type="entry name" value="SusD-like_3"/>
    <property type="match status" value="1"/>
</dbReference>
<organism evidence="9 10">
    <name type="scientific">Duncaniella dubosii</name>
    <dbReference type="NCBI Taxonomy" id="2518971"/>
    <lineage>
        <taxon>Bacteria</taxon>
        <taxon>Pseudomonadati</taxon>
        <taxon>Bacteroidota</taxon>
        <taxon>Bacteroidia</taxon>
        <taxon>Bacteroidales</taxon>
        <taxon>Muribaculaceae</taxon>
        <taxon>Duncaniella</taxon>
    </lineage>
</organism>
<dbReference type="RefSeq" id="WP_136414114.1">
    <property type="nucleotide sequence ID" value="NZ_CP039396.1"/>
</dbReference>
<keyword evidence="3 6" id="KW-0732">Signal</keyword>
<comment type="similarity">
    <text evidence="2">Belongs to the SusD family.</text>
</comment>
<dbReference type="GO" id="GO:0009279">
    <property type="term" value="C:cell outer membrane"/>
    <property type="evidence" value="ECO:0007669"/>
    <property type="project" value="UniProtKB-SubCell"/>
</dbReference>
<evidence type="ECO:0000256" key="4">
    <source>
        <dbReference type="ARBA" id="ARBA00023136"/>
    </source>
</evidence>
<evidence type="ECO:0000256" key="6">
    <source>
        <dbReference type="SAM" id="SignalP"/>
    </source>
</evidence>
<sequence length="671" mass="76255">MKLRNIFLTGLSAVALASCSDYLDVDAPSKNPPEYVFSDKKEMRNALNGVYAAMLTNDTYGQNFIEKLSFNTDVEFKILDSEFASSSAYQRYECDPDGGDIKKAWDALYTGIERANMLIDGIENADIYDEEDSELMQMLGEVKVLRSIFYHDLVWYFGDVPYSLLPSYKSPSKIYDVGDRTEILSDLIEDLKGIASKMQLSTAQSFSDGPQRISKDMAWAMIARLAMTAGGYSLRPEGGEFGTMKRPDNYKDFYATAAEYCDSVVQRTSHSLSKQYHEVFVGNCNYDYTPGDDIIWEIPFGTLSSGNIGYIHGPKMDNQSGVTNHAWGKASSSAQLNALYRYLFDEDDVRRDFVNQLFGYNNQGEAQLNNGRTNYNGKWSKLWNKNGLGSATEGNTGFNFPYMRYADVLLMSAEAENEINGRPTQKAIERYEQVRQRAFPGNSAKVAYTGEMNKEAFLKAVLDERKFEFAGENMRWRDLVRNNMLGEQLYWTFFRYYAAADRGSGYDSPVGEYDFGNGSVYDTKWMNSLYYVNNAPNDNYYSFDKFPQASPNVRVVYIVNPYRLPESGDEKIKIKVDGKDQQVARADYMNWFDENTSRPTAHFCYSLRGYIYCDSKSGSILINDNGNYVGAPDPSVFPSADELPAVRYILPYPRSVITRSQGKYVNQYGYR</sequence>
<comment type="subcellular location">
    <subcellularLocation>
        <location evidence="1">Cell outer membrane</location>
    </subcellularLocation>
</comment>
<name>A0A4P7W0Z3_9BACT</name>
<dbReference type="SUPFAM" id="SSF48452">
    <property type="entry name" value="TPR-like"/>
    <property type="match status" value="1"/>
</dbReference>
<dbReference type="Gene3D" id="1.25.40.390">
    <property type="match status" value="1"/>
</dbReference>
<reference evidence="10" key="1">
    <citation type="submission" date="2019-02" db="EMBL/GenBank/DDBJ databases">
        <title>Isolation and identification of novel species under the genus Muribaculum.</title>
        <authorList>
            <person name="Miyake S."/>
            <person name="Ding Y."/>
            <person name="Low A."/>
            <person name="Soh M."/>
            <person name="Seedorf H."/>
        </authorList>
    </citation>
    <scope>NUCLEOTIDE SEQUENCE [LARGE SCALE GENOMIC DNA]</scope>
    <source>
        <strain evidence="10">H5</strain>
    </source>
</reference>
<dbReference type="InterPro" id="IPR033985">
    <property type="entry name" value="SusD-like_N"/>
</dbReference>
<dbReference type="InterPro" id="IPR011990">
    <property type="entry name" value="TPR-like_helical_dom_sf"/>
</dbReference>
<evidence type="ECO:0000256" key="2">
    <source>
        <dbReference type="ARBA" id="ARBA00006275"/>
    </source>
</evidence>
<gene>
    <name evidence="9" type="ORF">E7747_03380</name>
</gene>
<feature type="signal peptide" evidence="6">
    <location>
        <begin position="1"/>
        <end position="17"/>
    </location>
</feature>
<evidence type="ECO:0000256" key="3">
    <source>
        <dbReference type="ARBA" id="ARBA00022729"/>
    </source>
</evidence>
<feature type="chain" id="PRO_5020739045" evidence="6">
    <location>
        <begin position="18"/>
        <end position="671"/>
    </location>
</feature>
<evidence type="ECO:0000259" key="7">
    <source>
        <dbReference type="Pfam" id="PF07980"/>
    </source>
</evidence>
<keyword evidence="4" id="KW-0472">Membrane</keyword>
<proteinExistence type="inferred from homology"/>
<dbReference type="EMBL" id="CP039396">
    <property type="protein sequence ID" value="QCD41437.1"/>
    <property type="molecule type" value="Genomic_DNA"/>
</dbReference>
<evidence type="ECO:0000256" key="5">
    <source>
        <dbReference type="ARBA" id="ARBA00023237"/>
    </source>
</evidence>
<dbReference type="InterPro" id="IPR012944">
    <property type="entry name" value="SusD_RagB_dom"/>
</dbReference>
<evidence type="ECO:0000313" key="10">
    <source>
        <dbReference type="Proteomes" id="UP000297149"/>
    </source>
</evidence>
<protein>
    <submittedName>
        <fullName evidence="9">RagB/SusD family nutrient uptake outer membrane protein</fullName>
    </submittedName>
</protein>
<evidence type="ECO:0000313" key="9">
    <source>
        <dbReference type="EMBL" id="QCD41437.1"/>
    </source>
</evidence>
<dbReference type="PROSITE" id="PS51257">
    <property type="entry name" value="PROKAR_LIPOPROTEIN"/>
    <property type="match status" value="1"/>
</dbReference>
<keyword evidence="10" id="KW-1185">Reference proteome</keyword>
<dbReference type="Proteomes" id="UP000297149">
    <property type="component" value="Chromosome"/>
</dbReference>
<dbReference type="KEGG" id="ddb:E7747_03380"/>
<accession>A0A4P7W0Z3</accession>
<dbReference type="AlphaFoldDB" id="A0A4P7W0Z3"/>
<keyword evidence="5" id="KW-0998">Cell outer membrane</keyword>